<dbReference type="Gene3D" id="3.40.50.1460">
    <property type="match status" value="1"/>
</dbReference>
<comment type="caution">
    <text evidence="2">The sequence shown here is derived from an EMBL/GenBank/DDBJ whole genome shotgun (WGS) entry which is preliminary data.</text>
</comment>
<feature type="region of interest" description="Disordered" evidence="1">
    <location>
        <begin position="480"/>
        <end position="501"/>
    </location>
</feature>
<evidence type="ECO:0000313" key="2">
    <source>
        <dbReference type="EMBL" id="KAK8085989.1"/>
    </source>
</evidence>
<evidence type="ECO:0000256" key="1">
    <source>
        <dbReference type="SAM" id="MobiDB-lite"/>
    </source>
</evidence>
<sequence length="581" mass="63700">MTTHYALLIGNCYCDGTWGLSLKGCARDVIKIKAQPARSSAGIDIEVLAAGPKAASDSGRPGEVEGAELPTHSNVLSSLEDIIARASAGNFVYIHFSGHSTAITPDSGSPFSNGSTGGPGAGRAPRSRLGAPSYPGKSLSLHDGSAQPSHRDASLRPNWLVDPDGYTILTACGPREVAKELKFGTDEWYGALSYFLIRAFVRYGRVGGWQHHVYAHVCGRFRDLSPEQNQMLYGSMGLWFFGEACITDETASIVVVRKKGQRDLGQAPFQLEAGEAHGVCKGDRFALHGIIKAQETASSMFSSSEDHQVVAEVMEVRALTSDLRETTQTTKELGSGLTATPITHLDLRRFPIKLDLYLPHPDIWIEALRQHYVLDTMEHLVKFKAMEVLTNKALTDTFTRSIDVHVVDSDGTVHLPGCRYDGPFATGCSHQDCIVNVRHGDKLRLKVKNKEDEGGRDLYIHLYNMACSRWDVENISGGDYRALPPRSSNQDEDDYKSGTTGEWKPSLHMKISEELLAMGHDNCEDIIKVILTSAPTSFMCLELPKIANHARPDVKTGKFRGGSGKVSEDWAALNFRPRTQK</sequence>
<proteinExistence type="predicted"/>
<evidence type="ECO:0000313" key="3">
    <source>
        <dbReference type="Proteomes" id="UP001480595"/>
    </source>
</evidence>
<keyword evidence="3" id="KW-1185">Reference proteome</keyword>
<dbReference type="Proteomes" id="UP001480595">
    <property type="component" value="Unassembled WGS sequence"/>
</dbReference>
<reference evidence="2 3" key="1">
    <citation type="submission" date="2023-01" db="EMBL/GenBank/DDBJ databases">
        <title>Analysis of 21 Apiospora genomes using comparative genomics revels a genus with tremendous synthesis potential of carbohydrate active enzymes and secondary metabolites.</title>
        <authorList>
            <person name="Sorensen T."/>
        </authorList>
    </citation>
    <scope>NUCLEOTIDE SEQUENCE [LARGE SCALE GENOMIC DNA]</scope>
    <source>
        <strain evidence="2 3">CBS 135458</strain>
    </source>
</reference>
<accession>A0ABR1WR25</accession>
<feature type="region of interest" description="Disordered" evidence="1">
    <location>
        <begin position="105"/>
        <end position="156"/>
    </location>
</feature>
<organism evidence="2 3">
    <name type="scientific">Apiospora phragmitis</name>
    <dbReference type="NCBI Taxonomy" id="2905665"/>
    <lineage>
        <taxon>Eukaryota</taxon>
        <taxon>Fungi</taxon>
        <taxon>Dikarya</taxon>
        <taxon>Ascomycota</taxon>
        <taxon>Pezizomycotina</taxon>
        <taxon>Sordariomycetes</taxon>
        <taxon>Xylariomycetidae</taxon>
        <taxon>Amphisphaeriales</taxon>
        <taxon>Apiosporaceae</taxon>
        <taxon>Apiospora</taxon>
    </lineage>
</organism>
<dbReference type="GeneID" id="92085435"/>
<gene>
    <name evidence="2" type="ORF">PG994_000963</name>
</gene>
<name>A0ABR1WR25_9PEZI</name>
<feature type="compositionally biased region" description="Low complexity" evidence="1">
    <location>
        <begin position="122"/>
        <end position="132"/>
    </location>
</feature>
<dbReference type="RefSeq" id="XP_066720513.1">
    <property type="nucleotide sequence ID" value="XM_066852372.1"/>
</dbReference>
<dbReference type="EMBL" id="JAQQWL010000002">
    <property type="protein sequence ID" value="KAK8085989.1"/>
    <property type="molecule type" value="Genomic_DNA"/>
</dbReference>
<protein>
    <submittedName>
        <fullName evidence="2">Caspase</fullName>
    </submittedName>
</protein>